<protein>
    <recommendedName>
        <fullName evidence="6">Calponin-homology (CH) domain-containing protein</fullName>
    </recommendedName>
</protein>
<sequence>MASRPDGFGYTAECDQKKAQKYNHELEKEERKWIGAILKKPFPPGPFGDSLKSGVILCQLMNALKPGSVKKISESSTAFPQMENISNFLKAAKNYGVTDTNLFQTADLFDGTNIGQVVICIDGLGRAAQKQGFKGPVLGVKEAVGEARQFTDQQLRSGDAIIGLQMGTNTGANQSGMNIGKLRGVN</sequence>
<evidence type="ECO:0000313" key="7">
    <source>
        <dbReference type="EMBL" id="KAI6652603.1"/>
    </source>
</evidence>
<dbReference type="PANTHER" id="PTHR47385:SF14">
    <property type="entry name" value="TRANSGELIN"/>
    <property type="match status" value="1"/>
</dbReference>
<dbReference type="GO" id="GO:0005516">
    <property type="term" value="F:calmodulin binding"/>
    <property type="evidence" value="ECO:0007669"/>
    <property type="project" value="UniProtKB-KW"/>
</dbReference>
<gene>
    <name evidence="7" type="ORF">LOD99_4388</name>
</gene>
<dbReference type="InterPro" id="IPR003096">
    <property type="entry name" value="SM22_calponin"/>
</dbReference>
<dbReference type="EMBL" id="JAKMXF010000298">
    <property type="protein sequence ID" value="KAI6652603.1"/>
    <property type="molecule type" value="Genomic_DNA"/>
</dbReference>
<evidence type="ECO:0000256" key="5">
    <source>
        <dbReference type="ARBA" id="ARBA00025109"/>
    </source>
</evidence>
<dbReference type="InterPro" id="IPR000557">
    <property type="entry name" value="Calponin_repeat"/>
</dbReference>
<evidence type="ECO:0000256" key="3">
    <source>
        <dbReference type="ARBA" id="ARBA00022860"/>
    </source>
</evidence>
<dbReference type="PRINTS" id="PR00889">
    <property type="entry name" value="CALPONIN"/>
</dbReference>
<dbReference type="InterPro" id="IPR050606">
    <property type="entry name" value="Calponin-like"/>
</dbReference>
<dbReference type="InterPro" id="IPR001997">
    <property type="entry name" value="Calponin/LIMCH1"/>
</dbReference>
<dbReference type="Pfam" id="PF00402">
    <property type="entry name" value="Calponin"/>
    <property type="match status" value="1"/>
</dbReference>
<dbReference type="GO" id="GO:0007015">
    <property type="term" value="P:actin filament organization"/>
    <property type="evidence" value="ECO:0007669"/>
    <property type="project" value="TreeGrafter"/>
</dbReference>
<keyword evidence="4" id="KW-0009">Actin-binding</keyword>
<evidence type="ECO:0000256" key="4">
    <source>
        <dbReference type="ARBA" id="ARBA00023203"/>
    </source>
</evidence>
<comment type="similarity">
    <text evidence="1">Belongs to the calponin family.</text>
</comment>
<proteinExistence type="inferred from homology"/>
<name>A0AAV7JUC4_9METZ</name>
<keyword evidence="2" id="KW-0677">Repeat</keyword>
<dbReference type="Pfam" id="PF00307">
    <property type="entry name" value="CH"/>
    <property type="match status" value="1"/>
</dbReference>
<dbReference type="GO" id="GO:0051015">
    <property type="term" value="F:actin filament binding"/>
    <property type="evidence" value="ECO:0007669"/>
    <property type="project" value="TreeGrafter"/>
</dbReference>
<reference evidence="7 8" key="1">
    <citation type="journal article" date="2023" name="BMC Biol.">
        <title>The compact genome of the sponge Oopsacas minuta (Hexactinellida) is lacking key metazoan core genes.</title>
        <authorList>
            <person name="Santini S."/>
            <person name="Schenkelaars Q."/>
            <person name="Jourda C."/>
            <person name="Duchesne M."/>
            <person name="Belahbib H."/>
            <person name="Rocher C."/>
            <person name="Selva M."/>
            <person name="Riesgo A."/>
            <person name="Vervoort M."/>
            <person name="Leys S.P."/>
            <person name="Kodjabachian L."/>
            <person name="Le Bivic A."/>
            <person name="Borchiellini C."/>
            <person name="Claverie J.M."/>
            <person name="Renard E."/>
        </authorList>
    </citation>
    <scope>NUCLEOTIDE SEQUENCE [LARGE SCALE GENOMIC DNA]</scope>
    <source>
        <strain evidence="7">SPO-2</strain>
    </source>
</reference>
<keyword evidence="8" id="KW-1185">Reference proteome</keyword>
<dbReference type="GO" id="GO:0031032">
    <property type="term" value="P:actomyosin structure organization"/>
    <property type="evidence" value="ECO:0007669"/>
    <property type="project" value="InterPro"/>
</dbReference>
<dbReference type="SMART" id="SM00033">
    <property type="entry name" value="CH"/>
    <property type="match status" value="1"/>
</dbReference>
<comment type="function">
    <text evidence="5">Thin filament-associated protein that is implicated in the regulation and modulation of smooth muscle contraction. It is capable of binding to actin, calmodulin and tropomyosin. The interaction of calponin with actin inhibits the actomyosin Mg-ATPase activity.</text>
</comment>
<evidence type="ECO:0000259" key="6">
    <source>
        <dbReference type="PROSITE" id="PS50021"/>
    </source>
</evidence>
<dbReference type="Gene3D" id="1.10.418.10">
    <property type="entry name" value="Calponin-like domain"/>
    <property type="match status" value="1"/>
</dbReference>
<dbReference type="SUPFAM" id="SSF47576">
    <property type="entry name" value="Calponin-homology domain, CH-domain"/>
    <property type="match status" value="1"/>
</dbReference>
<dbReference type="PROSITE" id="PS50021">
    <property type="entry name" value="CH"/>
    <property type="match status" value="1"/>
</dbReference>
<dbReference type="AlphaFoldDB" id="A0AAV7JUC4"/>
<comment type="caution">
    <text evidence="7">The sequence shown here is derived from an EMBL/GenBank/DDBJ whole genome shotgun (WGS) entry which is preliminary data.</text>
</comment>
<dbReference type="GO" id="GO:0015629">
    <property type="term" value="C:actin cytoskeleton"/>
    <property type="evidence" value="ECO:0007669"/>
    <property type="project" value="TreeGrafter"/>
</dbReference>
<evidence type="ECO:0000256" key="2">
    <source>
        <dbReference type="ARBA" id="ARBA00022737"/>
    </source>
</evidence>
<keyword evidence="3" id="KW-0112">Calmodulin-binding</keyword>
<dbReference type="PRINTS" id="PR00888">
    <property type="entry name" value="SM22CALPONIN"/>
</dbReference>
<dbReference type="PROSITE" id="PS51122">
    <property type="entry name" value="CALPONIN_2"/>
    <property type="match status" value="1"/>
</dbReference>
<evidence type="ECO:0000313" key="8">
    <source>
        <dbReference type="Proteomes" id="UP001165289"/>
    </source>
</evidence>
<dbReference type="InterPro" id="IPR036872">
    <property type="entry name" value="CH_dom_sf"/>
</dbReference>
<dbReference type="Proteomes" id="UP001165289">
    <property type="component" value="Unassembled WGS sequence"/>
</dbReference>
<evidence type="ECO:0000256" key="1">
    <source>
        <dbReference type="ARBA" id="ARBA00009631"/>
    </source>
</evidence>
<dbReference type="InterPro" id="IPR001715">
    <property type="entry name" value="CH_dom"/>
</dbReference>
<organism evidence="7 8">
    <name type="scientific">Oopsacas minuta</name>
    <dbReference type="NCBI Taxonomy" id="111878"/>
    <lineage>
        <taxon>Eukaryota</taxon>
        <taxon>Metazoa</taxon>
        <taxon>Porifera</taxon>
        <taxon>Hexactinellida</taxon>
        <taxon>Hexasterophora</taxon>
        <taxon>Lyssacinosida</taxon>
        <taxon>Leucopsacidae</taxon>
        <taxon>Oopsacas</taxon>
    </lineage>
</organism>
<accession>A0AAV7JUC4</accession>
<feature type="domain" description="Calponin-homology (CH)" evidence="6">
    <location>
        <begin position="24"/>
        <end position="129"/>
    </location>
</feature>
<dbReference type="PANTHER" id="PTHR47385">
    <property type="entry name" value="CALPONIN"/>
    <property type="match status" value="1"/>
</dbReference>